<protein>
    <recommendedName>
        <fullName evidence="3">DUF4440 domain-containing protein</fullName>
    </recommendedName>
</protein>
<reference evidence="1" key="2">
    <citation type="submission" date="2023-01" db="EMBL/GenBank/DDBJ databases">
        <authorList>
            <person name="Sun Q."/>
            <person name="Evtushenko L."/>
        </authorList>
    </citation>
    <scope>NUCLEOTIDE SEQUENCE</scope>
    <source>
        <strain evidence="1">VKM Ac-1321</strain>
    </source>
</reference>
<evidence type="ECO:0000313" key="2">
    <source>
        <dbReference type="Proteomes" id="UP001143480"/>
    </source>
</evidence>
<sequence length="131" mass="14309">MREFEVLLAGFFRAVSFEAGTVPDYEAIRDVFAPRGLLIRAVGAPAEVSTVDEFIAPRVAQVRSGALTAFAESEISGASQVFGNVGQRWSRYDKRGVLDGAAFAAQGWISTQFARTGDGWRITSMAWDDER</sequence>
<dbReference type="EMBL" id="BSFP01000062">
    <property type="protein sequence ID" value="GLL05720.1"/>
    <property type="molecule type" value="Genomic_DNA"/>
</dbReference>
<accession>A0A9W6KSP7</accession>
<evidence type="ECO:0008006" key="3">
    <source>
        <dbReference type="Google" id="ProtNLM"/>
    </source>
</evidence>
<name>A0A9W6KSP7_9ACTN</name>
<gene>
    <name evidence="1" type="ORF">GCM10017581_074670</name>
</gene>
<proteinExistence type="predicted"/>
<comment type="caution">
    <text evidence="1">The sequence shown here is derived from an EMBL/GenBank/DDBJ whole genome shotgun (WGS) entry which is preliminary data.</text>
</comment>
<evidence type="ECO:0000313" key="1">
    <source>
        <dbReference type="EMBL" id="GLL05720.1"/>
    </source>
</evidence>
<dbReference type="AlphaFoldDB" id="A0A9W6KSP7"/>
<organism evidence="1 2">
    <name type="scientific">Dactylosporangium matsuzakiense</name>
    <dbReference type="NCBI Taxonomy" id="53360"/>
    <lineage>
        <taxon>Bacteria</taxon>
        <taxon>Bacillati</taxon>
        <taxon>Actinomycetota</taxon>
        <taxon>Actinomycetes</taxon>
        <taxon>Micromonosporales</taxon>
        <taxon>Micromonosporaceae</taxon>
        <taxon>Dactylosporangium</taxon>
    </lineage>
</organism>
<keyword evidence="2" id="KW-1185">Reference proteome</keyword>
<dbReference type="InterPro" id="IPR032710">
    <property type="entry name" value="NTF2-like_dom_sf"/>
</dbReference>
<dbReference type="SUPFAM" id="SSF54427">
    <property type="entry name" value="NTF2-like"/>
    <property type="match status" value="1"/>
</dbReference>
<dbReference type="RefSeq" id="WP_261964597.1">
    <property type="nucleotide sequence ID" value="NZ_BAAAXA010000001.1"/>
</dbReference>
<reference evidence="1" key="1">
    <citation type="journal article" date="2014" name="Int. J. Syst. Evol. Microbiol.">
        <title>Complete genome sequence of Corynebacterium casei LMG S-19264T (=DSM 44701T), isolated from a smear-ripened cheese.</title>
        <authorList>
            <consortium name="US DOE Joint Genome Institute (JGI-PGF)"/>
            <person name="Walter F."/>
            <person name="Albersmeier A."/>
            <person name="Kalinowski J."/>
            <person name="Ruckert C."/>
        </authorList>
    </citation>
    <scope>NUCLEOTIDE SEQUENCE</scope>
    <source>
        <strain evidence="1">VKM Ac-1321</strain>
    </source>
</reference>
<dbReference type="Proteomes" id="UP001143480">
    <property type="component" value="Unassembled WGS sequence"/>
</dbReference>